<dbReference type="Proteomes" id="UP001153620">
    <property type="component" value="Chromosome 2"/>
</dbReference>
<keyword evidence="2" id="KW-0732">Signal</keyword>
<reference evidence="3" key="1">
    <citation type="submission" date="2022-01" db="EMBL/GenBank/DDBJ databases">
        <authorList>
            <person name="King R."/>
        </authorList>
    </citation>
    <scope>NUCLEOTIDE SEQUENCE</scope>
</reference>
<keyword evidence="4" id="KW-1185">Reference proteome</keyword>
<evidence type="ECO:0000313" key="4">
    <source>
        <dbReference type="Proteomes" id="UP001153620"/>
    </source>
</evidence>
<accession>A0A9N9RPD9</accession>
<name>A0A9N9RPD9_9DIPT</name>
<dbReference type="AlphaFoldDB" id="A0A9N9RPD9"/>
<organism evidence="3 4">
    <name type="scientific">Chironomus riparius</name>
    <dbReference type="NCBI Taxonomy" id="315576"/>
    <lineage>
        <taxon>Eukaryota</taxon>
        <taxon>Metazoa</taxon>
        <taxon>Ecdysozoa</taxon>
        <taxon>Arthropoda</taxon>
        <taxon>Hexapoda</taxon>
        <taxon>Insecta</taxon>
        <taxon>Pterygota</taxon>
        <taxon>Neoptera</taxon>
        <taxon>Endopterygota</taxon>
        <taxon>Diptera</taxon>
        <taxon>Nematocera</taxon>
        <taxon>Chironomoidea</taxon>
        <taxon>Chironomidae</taxon>
        <taxon>Chironominae</taxon>
        <taxon>Chironomus</taxon>
    </lineage>
</organism>
<dbReference type="EMBL" id="OU895878">
    <property type="protein sequence ID" value="CAG9802257.1"/>
    <property type="molecule type" value="Genomic_DNA"/>
</dbReference>
<evidence type="ECO:0000256" key="2">
    <source>
        <dbReference type="SAM" id="SignalP"/>
    </source>
</evidence>
<sequence>MTIFGQKFISILCLVNLSNGIPAQYNNDNSQPSTDESRHFPRFDDSGFIPIIPPPHNPHPILSLHSDPHLNPILEQERIYSSHYRNGYLSTSRPFSLRHISSTATINRLTPSTRAPTSTSSSYDQTKSILGSGDFTVLRGGTFYPEGEEKKNDFYGSGSAFFDSNNGRPFALPLEQLHYSDDPFASFKDFADITAGVDSDFTNIVVIYANKNSTKHEPRNILEQLQLLDQQKESESENHETEVSTTSVPIKNMKLSKFKTKLLSTKPQKVYFKKVQVPNKLKQSKETKSSSSSIDYVDPLVADS</sequence>
<evidence type="ECO:0000256" key="1">
    <source>
        <dbReference type="SAM" id="MobiDB-lite"/>
    </source>
</evidence>
<reference evidence="3" key="2">
    <citation type="submission" date="2022-10" db="EMBL/GenBank/DDBJ databases">
        <authorList>
            <consortium name="ENA_rothamsted_submissions"/>
            <consortium name="culmorum"/>
            <person name="King R."/>
        </authorList>
    </citation>
    <scope>NUCLEOTIDE SEQUENCE</scope>
</reference>
<proteinExistence type="predicted"/>
<dbReference type="OrthoDB" id="6425203at2759"/>
<protein>
    <submittedName>
        <fullName evidence="3">Uncharacterized protein</fullName>
    </submittedName>
</protein>
<feature type="signal peptide" evidence="2">
    <location>
        <begin position="1"/>
        <end position="20"/>
    </location>
</feature>
<feature type="chain" id="PRO_5040150360" evidence="2">
    <location>
        <begin position="21"/>
        <end position="304"/>
    </location>
</feature>
<gene>
    <name evidence="3" type="ORF">CHIRRI_LOCUS5171</name>
</gene>
<feature type="region of interest" description="Disordered" evidence="1">
    <location>
        <begin position="278"/>
        <end position="304"/>
    </location>
</feature>
<evidence type="ECO:0000313" key="3">
    <source>
        <dbReference type="EMBL" id="CAG9802257.1"/>
    </source>
</evidence>